<protein>
    <recommendedName>
        <fullName evidence="8">Rhodopsin domain-containing protein</fullName>
    </recommendedName>
</protein>
<name>A0ABQ8FQD6_9PEZI</name>
<evidence type="ECO:0000256" key="5">
    <source>
        <dbReference type="ARBA" id="ARBA00038359"/>
    </source>
</evidence>
<evidence type="ECO:0000256" key="2">
    <source>
        <dbReference type="ARBA" id="ARBA00022692"/>
    </source>
</evidence>
<evidence type="ECO:0000256" key="4">
    <source>
        <dbReference type="ARBA" id="ARBA00023136"/>
    </source>
</evidence>
<evidence type="ECO:0000313" key="10">
    <source>
        <dbReference type="Proteomes" id="UP000774617"/>
    </source>
</evidence>
<evidence type="ECO:0000259" key="8">
    <source>
        <dbReference type="Pfam" id="PF20684"/>
    </source>
</evidence>
<accession>A0ABQ8FQD6</accession>
<feature type="transmembrane region" description="Helical" evidence="7">
    <location>
        <begin position="118"/>
        <end position="142"/>
    </location>
</feature>
<evidence type="ECO:0000256" key="7">
    <source>
        <dbReference type="SAM" id="Phobius"/>
    </source>
</evidence>
<gene>
    <name evidence="9" type="ORF">B0J12DRAFT_790932</name>
</gene>
<keyword evidence="3 7" id="KW-1133">Transmembrane helix</keyword>
<feature type="transmembrane region" description="Helical" evidence="7">
    <location>
        <begin position="198"/>
        <end position="219"/>
    </location>
</feature>
<evidence type="ECO:0000313" key="9">
    <source>
        <dbReference type="EMBL" id="KAH7012019.1"/>
    </source>
</evidence>
<dbReference type="Pfam" id="PF20684">
    <property type="entry name" value="Fung_rhodopsin"/>
    <property type="match status" value="1"/>
</dbReference>
<keyword evidence="10" id="KW-1185">Reference proteome</keyword>
<feature type="transmembrane region" description="Helical" evidence="7">
    <location>
        <begin position="154"/>
        <end position="178"/>
    </location>
</feature>
<comment type="subcellular location">
    <subcellularLocation>
        <location evidence="1">Membrane</location>
        <topology evidence="1">Multi-pass membrane protein</topology>
    </subcellularLocation>
</comment>
<comment type="similarity">
    <text evidence="5">Belongs to the SAT4 family.</text>
</comment>
<evidence type="ECO:0000256" key="1">
    <source>
        <dbReference type="ARBA" id="ARBA00004141"/>
    </source>
</evidence>
<feature type="domain" description="Rhodopsin" evidence="8">
    <location>
        <begin position="57"/>
        <end position="295"/>
    </location>
</feature>
<dbReference type="InterPro" id="IPR052337">
    <property type="entry name" value="SAT4-like"/>
</dbReference>
<keyword evidence="4 7" id="KW-0472">Membrane</keyword>
<feature type="transmembrane region" description="Helical" evidence="7">
    <location>
        <begin position="77"/>
        <end position="98"/>
    </location>
</feature>
<feature type="transmembrane region" description="Helical" evidence="7">
    <location>
        <begin position="231"/>
        <end position="252"/>
    </location>
</feature>
<dbReference type="Proteomes" id="UP000774617">
    <property type="component" value="Unassembled WGS sequence"/>
</dbReference>
<dbReference type="InterPro" id="IPR049326">
    <property type="entry name" value="Rhodopsin_dom_fungi"/>
</dbReference>
<feature type="region of interest" description="Disordered" evidence="6">
    <location>
        <begin position="305"/>
        <end position="328"/>
    </location>
</feature>
<feature type="transmembrane region" description="Helical" evidence="7">
    <location>
        <begin position="45"/>
        <end position="65"/>
    </location>
</feature>
<feature type="compositionally biased region" description="Low complexity" evidence="6">
    <location>
        <begin position="312"/>
        <end position="328"/>
    </location>
</feature>
<dbReference type="PANTHER" id="PTHR33048:SF108">
    <property type="entry name" value="INTEGRAL MEMBRANE PROTEIN"/>
    <property type="match status" value="1"/>
</dbReference>
<evidence type="ECO:0000256" key="3">
    <source>
        <dbReference type="ARBA" id="ARBA00022989"/>
    </source>
</evidence>
<sequence>MSDMQSWSGPAVCMDNLNNLLPRLTHDAAKVATKSRSGAIVVGNVLSQVFASTFIIARIISKAFIRRRWGADDTMLCVAWTLSIALTILACLLTRYGSGIHISELPASALVMNRKLDYASLLLYNPTLSLTKLAICLFYLSIFADPLNRRLTKAALAFILAYTVPLEAAWALQCWPLAGIWDRARHPDAVCVDTMPHFYVTAACSMAADAWLVALVVPSILPLQIPRRQKVVLLGVVSLGWLVIVACIVRVLRIRAVADTADFTWASYDIAVWSAVEVDAGLLCAAAPATKPLFKAIAPAFLRSRTRDPGDRGSSSPSSSAGAGGATSPLGSDVVWIHLPGRDYAQKVPNRLRLSIRSIPLFCAIKSPLRPRIH</sequence>
<keyword evidence="2 7" id="KW-0812">Transmembrane</keyword>
<dbReference type="PANTHER" id="PTHR33048">
    <property type="entry name" value="PTH11-LIKE INTEGRAL MEMBRANE PROTEIN (AFU_ORTHOLOGUE AFUA_5G11245)"/>
    <property type="match status" value="1"/>
</dbReference>
<reference evidence="9 10" key="1">
    <citation type="journal article" date="2021" name="Nat. Commun.">
        <title>Genetic determinants of endophytism in the Arabidopsis root mycobiome.</title>
        <authorList>
            <person name="Mesny F."/>
            <person name="Miyauchi S."/>
            <person name="Thiergart T."/>
            <person name="Pickel B."/>
            <person name="Atanasova L."/>
            <person name="Karlsson M."/>
            <person name="Huettel B."/>
            <person name="Barry K.W."/>
            <person name="Haridas S."/>
            <person name="Chen C."/>
            <person name="Bauer D."/>
            <person name="Andreopoulos W."/>
            <person name="Pangilinan J."/>
            <person name="LaButti K."/>
            <person name="Riley R."/>
            <person name="Lipzen A."/>
            <person name="Clum A."/>
            <person name="Drula E."/>
            <person name="Henrissat B."/>
            <person name="Kohler A."/>
            <person name="Grigoriev I.V."/>
            <person name="Martin F.M."/>
            <person name="Hacquard S."/>
        </authorList>
    </citation>
    <scope>NUCLEOTIDE SEQUENCE [LARGE SCALE GENOMIC DNA]</scope>
    <source>
        <strain evidence="9 10">MPI-SDFR-AT-0080</strain>
    </source>
</reference>
<comment type="caution">
    <text evidence="9">The sequence shown here is derived from an EMBL/GenBank/DDBJ whole genome shotgun (WGS) entry which is preliminary data.</text>
</comment>
<organism evidence="9 10">
    <name type="scientific">Macrophomina phaseolina</name>
    <dbReference type="NCBI Taxonomy" id="35725"/>
    <lineage>
        <taxon>Eukaryota</taxon>
        <taxon>Fungi</taxon>
        <taxon>Dikarya</taxon>
        <taxon>Ascomycota</taxon>
        <taxon>Pezizomycotina</taxon>
        <taxon>Dothideomycetes</taxon>
        <taxon>Dothideomycetes incertae sedis</taxon>
        <taxon>Botryosphaeriales</taxon>
        <taxon>Botryosphaeriaceae</taxon>
        <taxon>Macrophomina</taxon>
    </lineage>
</organism>
<proteinExistence type="inferred from homology"/>
<evidence type="ECO:0000256" key="6">
    <source>
        <dbReference type="SAM" id="MobiDB-lite"/>
    </source>
</evidence>
<dbReference type="EMBL" id="JAGTJR010000094">
    <property type="protein sequence ID" value="KAH7012019.1"/>
    <property type="molecule type" value="Genomic_DNA"/>
</dbReference>